<sequence length="199" mass="22244">MEIVIEAFRKWDITGDGAVSRYELHAALNHLGMSEKAINKLFVSIDLNGDGKIQYEEFLAWIDEDKTVASKYAWKTAVEGLRTIDPDDLEDLVGPEHIEGIEQLFFAVLIVLGASDSSWEGVQTAMRSFGGRHFLQTLADLEPKKVTPVMLLRLSRLIDATDANEQKTFTVQLMHEKHVIAGKLCRYVLTLPAACAARI</sequence>
<gene>
    <name evidence="3" type="ORF">PGLA2088_LOCUS37099</name>
</gene>
<dbReference type="GO" id="GO:0005509">
    <property type="term" value="F:calcium ion binding"/>
    <property type="evidence" value="ECO:0007669"/>
    <property type="project" value="InterPro"/>
</dbReference>
<dbReference type="PROSITE" id="PS50222">
    <property type="entry name" value="EF_HAND_2"/>
    <property type="match status" value="2"/>
</dbReference>
<proteinExistence type="predicted"/>
<dbReference type="Gene3D" id="1.10.238.10">
    <property type="entry name" value="EF-hand"/>
    <property type="match status" value="1"/>
</dbReference>
<evidence type="ECO:0000313" key="3">
    <source>
        <dbReference type="EMBL" id="CAE8712590.1"/>
    </source>
</evidence>
<feature type="domain" description="EF-hand" evidence="2">
    <location>
        <begin position="35"/>
        <end position="68"/>
    </location>
</feature>
<dbReference type="Pfam" id="PF13499">
    <property type="entry name" value="EF-hand_7"/>
    <property type="match status" value="1"/>
</dbReference>
<dbReference type="Proteomes" id="UP000626109">
    <property type="component" value="Unassembled WGS sequence"/>
</dbReference>
<comment type="caution">
    <text evidence="3">The sequence shown here is derived from an EMBL/GenBank/DDBJ whole genome shotgun (WGS) entry which is preliminary data.</text>
</comment>
<evidence type="ECO:0000256" key="1">
    <source>
        <dbReference type="ARBA" id="ARBA00022837"/>
    </source>
</evidence>
<dbReference type="InterPro" id="IPR018247">
    <property type="entry name" value="EF_Hand_1_Ca_BS"/>
</dbReference>
<feature type="domain" description="EF-hand" evidence="2">
    <location>
        <begin position="1"/>
        <end position="34"/>
    </location>
</feature>
<evidence type="ECO:0000313" key="4">
    <source>
        <dbReference type="Proteomes" id="UP000626109"/>
    </source>
</evidence>
<protein>
    <recommendedName>
        <fullName evidence="2">EF-hand domain-containing protein</fullName>
    </recommendedName>
</protein>
<accession>A0A813KYX0</accession>
<dbReference type="InterPro" id="IPR002048">
    <property type="entry name" value="EF_hand_dom"/>
</dbReference>
<name>A0A813KYX0_POLGL</name>
<dbReference type="EMBL" id="CAJNNW010032355">
    <property type="protein sequence ID" value="CAE8712590.1"/>
    <property type="molecule type" value="Genomic_DNA"/>
</dbReference>
<dbReference type="InterPro" id="IPR011992">
    <property type="entry name" value="EF-hand-dom_pair"/>
</dbReference>
<dbReference type="AlphaFoldDB" id="A0A813KYX0"/>
<dbReference type="SUPFAM" id="SSF47473">
    <property type="entry name" value="EF-hand"/>
    <property type="match status" value="1"/>
</dbReference>
<dbReference type="SMART" id="SM00054">
    <property type="entry name" value="EFh"/>
    <property type="match status" value="2"/>
</dbReference>
<evidence type="ECO:0000259" key="2">
    <source>
        <dbReference type="PROSITE" id="PS50222"/>
    </source>
</evidence>
<keyword evidence="1" id="KW-0106">Calcium</keyword>
<dbReference type="PROSITE" id="PS00018">
    <property type="entry name" value="EF_HAND_1"/>
    <property type="match status" value="1"/>
</dbReference>
<organism evidence="3 4">
    <name type="scientific">Polarella glacialis</name>
    <name type="common">Dinoflagellate</name>
    <dbReference type="NCBI Taxonomy" id="89957"/>
    <lineage>
        <taxon>Eukaryota</taxon>
        <taxon>Sar</taxon>
        <taxon>Alveolata</taxon>
        <taxon>Dinophyceae</taxon>
        <taxon>Suessiales</taxon>
        <taxon>Suessiaceae</taxon>
        <taxon>Polarella</taxon>
    </lineage>
</organism>
<dbReference type="CDD" id="cd00051">
    <property type="entry name" value="EFh"/>
    <property type="match status" value="1"/>
</dbReference>
<dbReference type="Gene3D" id="1.20.920.20">
    <property type="match status" value="1"/>
</dbReference>
<reference evidence="3" key="1">
    <citation type="submission" date="2021-02" db="EMBL/GenBank/DDBJ databases">
        <authorList>
            <person name="Dougan E. K."/>
            <person name="Rhodes N."/>
            <person name="Thang M."/>
            <person name="Chan C."/>
        </authorList>
    </citation>
    <scope>NUCLEOTIDE SEQUENCE</scope>
</reference>